<gene>
    <name evidence="2" type="ORF">ACFL27_06140</name>
</gene>
<evidence type="ECO:0000313" key="3">
    <source>
        <dbReference type="Proteomes" id="UP001594351"/>
    </source>
</evidence>
<proteinExistence type="predicted"/>
<organism evidence="2 3">
    <name type="scientific">candidate division CSSED10-310 bacterium</name>
    <dbReference type="NCBI Taxonomy" id="2855610"/>
    <lineage>
        <taxon>Bacteria</taxon>
        <taxon>Bacteria division CSSED10-310</taxon>
    </lineage>
</organism>
<dbReference type="Proteomes" id="UP001594351">
    <property type="component" value="Unassembled WGS sequence"/>
</dbReference>
<dbReference type="InterPro" id="IPR036514">
    <property type="entry name" value="SGNH_hydro_sf"/>
</dbReference>
<keyword evidence="1" id="KW-0812">Transmembrane</keyword>
<protein>
    <submittedName>
        <fullName evidence="2">SGNH/GDSL hydrolase family protein</fullName>
    </submittedName>
</protein>
<dbReference type="Gene3D" id="3.40.50.1110">
    <property type="entry name" value="SGNH hydrolase"/>
    <property type="match status" value="1"/>
</dbReference>
<comment type="caution">
    <text evidence="2">The sequence shown here is derived from an EMBL/GenBank/DDBJ whole genome shotgun (WGS) entry which is preliminary data.</text>
</comment>
<accession>A0ABV6YU98</accession>
<reference evidence="2 3" key="1">
    <citation type="submission" date="2024-09" db="EMBL/GenBank/DDBJ databases">
        <title>Laminarin stimulates single cell rates of sulfate reduction while oxygen inhibits transcriptomic activity in coastal marine sediment.</title>
        <authorList>
            <person name="Lindsay M."/>
            <person name="Orcutt B."/>
            <person name="Emerson D."/>
            <person name="Stepanauskas R."/>
            <person name="D'Angelo T."/>
        </authorList>
    </citation>
    <scope>NUCLEOTIDE SEQUENCE [LARGE SCALE GENOMIC DNA]</scope>
    <source>
        <strain evidence="2">SAG AM-311-K15</strain>
    </source>
</reference>
<feature type="transmembrane region" description="Helical" evidence="1">
    <location>
        <begin position="12"/>
        <end position="36"/>
    </location>
</feature>
<dbReference type="EMBL" id="JBHPBY010000058">
    <property type="protein sequence ID" value="MFC1849770.1"/>
    <property type="molecule type" value="Genomic_DNA"/>
</dbReference>
<evidence type="ECO:0000256" key="1">
    <source>
        <dbReference type="SAM" id="Phobius"/>
    </source>
</evidence>
<name>A0ABV6YU98_UNCC1</name>
<keyword evidence="2" id="KW-0378">Hydrolase</keyword>
<evidence type="ECO:0000313" key="2">
    <source>
        <dbReference type="EMBL" id="MFC1849770.1"/>
    </source>
</evidence>
<dbReference type="GO" id="GO:0016787">
    <property type="term" value="F:hydrolase activity"/>
    <property type="evidence" value="ECO:0007669"/>
    <property type="project" value="UniProtKB-KW"/>
</dbReference>
<keyword evidence="1" id="KW-0472">Membrane</keyword>
<dbReference type="SUPFAM" id="SSF52266">
    <property type="entry name" value="SGNH hydrolase"/>
    <property type="match status" value="1"/>
</dbReference>
<keyword evidence="3" id="KW-1185">Reference proteome</keyword>
<sequence>MITSRGSCLKFILKCLPALIILVMLEGAARVSWFFIADVHHSPESGEQWFRYSPVVGWERRSGYSGDIYGVIRSFDRDGYFTIDGAQVQQKSRKKLLILGDSTSFGWGVPLHDTYGEFLDRAFSGMAVINMSAPGYSSYQGLKLMEKYCALLSPDYIVVSFHANDRRYMLYQEHVDCAAWFRKVYWSDLNARMQNYIYLMRVLRILMKGEVFNSLRVVQPRAGTSYYVDELFARVGPEQFRENLVKMAHLAKKQNTELIFLYLPAHPAMLQDIHQARKLMDRNRDDRAISLLTKAVAKNDWYSLLARKYLTQIYRRQGWTEKYHTCRKLNDFFCSAHGGSEIFLDSEYGALMFSVSQQYGIALCDGEKVLNADNVRYFIDQCHFDARGHKEIARMLAEYISSKNHAKKNNDILKSYAAP</sequence>
<keyword evidence="1" id="KW-1133">Transmembrane helix</keyword>